<dbReference type="Gene3D" id="3.90.70.10">
    <property type="entry name" value="Cysteine proteinases"/>
    <property type="match status" value="1"/>
</dbReference>
<dbReference type="InterPro" id="IPR038765">
    <property type="entry name" value="Papain-like_cys_pep_sf"/>
</dbReference>
<protein>
    <recommendedName>
        <fullName evidence="2">Peptidase C1A papain C-terminal domain-containing protein</fullName>
    </recommendedName>
</protein>
<dbReference type="SUPFAM" id="SSF54001">
    <property type="entry name" value="Cysteine proteinases"/>
    <property type="match status" value="1"/>
</dbReference>
<dbReference type="Proteomes" id="UP001627284">
    <property type="component" value="Unassembled WGS sequence"/>
</dbReference>
<evidence type="ECO:0000313" key="3">
    <source>
        <dbReference type="EMBL" id="KAL3363719.1"/>
    </source>
</evidence>
<evidence type="ECO:0000313" key="4">
    <source>
        <dbReference type="Proteomes" id="UP001627284"/>
    </source>
</evidence>
<organism evidence="3 4">
    <name type="scientific">Solanum stoloniferum</name>
    <dbReference type="NCBI Taxonomy" id="62892"/>
    <lineage>
        <taxon>Eukaryota</taxon>
        <taxon>Viridiplantae</taxon>
        <taxon>Streptophyta</taxon>
        <taxon>Embryophyta</taxon>
        <taxon>Tracheophyta</taxon>
        <taxon>Spermatophyta</taxon>
        <taxon>Magnoliopsida</taxon>
        <taxon>eudicotyledons</taxon>
        <taxon>Gunneridae</taxon>
        <taxon>Pentapetalae</taxon>
        <taxon>asterids</taxon>
        <taxon>lamiids</taxon>
        <taxon>Solanales</taxon>
        <taxon>Solanaceae</taxon>
        <taxon>Solanoideae</taxon>
        <taxon>Solaneae</taxon>
        <taxon>Solanum</taxon>
    </lineage>
</organism>
<dbReference type="AlphaFoldDB" id="A0ABD2U4H5"/>
<name>A0ABD2U4H5_9SOLN</name>
<accession>A0ABD2U4H5</accession>
<dbReference type="PANTHER" id="PTHR12411">
    <property type="entry name" value="CYSTEINE PROTEASE FAMILY C1-RELATED"/>
    <property type="match status" value="1"/>
</dbReference>
<dbReference type="InterPro" id="IPR013128">
    <property type="entry name" value="Peptidase_C1A"/>
</dbReference>
<comment type="similarity">
    <text evidence="1">Belongs to the peptidase C1 family.</text>
</comment>
<gene>
    <name evidence="3" type="ORF">AABB24_012779</name>
</gene>
<sequence>MEQAYTEIEDYGESVGKKIVGCHWGCSVMTPIRKQHLSLSCAPQVVCDAISSKLAILSKRFMKVSLERPNRSLRGQTSCSNRAVVPILFSVQELYDCVDREEVSMKLRDAFQYVMLKGINIEQRYPQAYQNCQEDCQCAKISARKITVTGWKKLNGLQEILGALEVQPVIGTTKFGSIRTFMCSHPDVIVRLKDAEDTPESSSSGTRSHAILVIGHGYDTDNNLYYVVKNSWGLRWGSHGYMKFEAALLNHFYIPERVLWKSPEDVRLQYEARDG</sequence>
<feature type="domain" description="Peptidase C1A papain C-terminal" evidence="2">
    <location>
        <begin position="20"/>
        <end position="256"/>
    </location>
</feature>
<dbReference type="EMBL" id="JBJKTR010000007">
    <property type="protein sequence ID" value="KAL3363718.1"/>
    <property type="molecule type" value="Genomic_DNA"/>
</dbReference>
<dbReference type="EMBL" id="JBJKTR010000007">
    <property type="protein sequence ID" value="KAL3363719.1"/>
    <property type="molecule type" value="Genomic_DNA"/>
</dbReference>
<dbReference type="InterPro" id="IPR000668">
    <property type="entry name" value="Peptidase_C1A_C"/>
</dbReference>
<dbReference type="Pfam" id="PF00112">
    <property type="entry name" value="Peptidase_C1"/>
    <property type="match status" value="1"/>
</dbReference>
<proteinExistence type="inferred from homology"/>
<evidence type="ECO:0000259" key="2">
    <source>
        <dbReference type="SMART" id="SM00645"/>
    </source>
</evidence>
<comment type="caution">
    <text evidence="3">The sequence shown here is derived from an EMBL/GenBank/DDBJ whole genome shotgun (WGS) entry which is preliminary data.</text>
</comment>
<reference evidence="3 4" key="1">
    <citation type="submission" date="2024-05" db="EMBL/GenBank/DDBJ databases">
        <title>De novo assembly of an allotetraploid wild potato.</title>
        <authorList>
            <person name="Hosaka A.J."/>
        </authorList>
    </citation>
    <scope>NUCLEOTIDE SEQUENCE [LARGE SCALE GENOMIC DNA]</scope>
    <source>
        <tissue evidence="3">Young leaves</tissue>
    </source>
</reference>
<keyword evidence="4" id="KW-1185">Reference proteome</keyword>
<evidence type="ECO:0000256" key="1">
    <source>
        <dbReference type="ARBA" id="ARBA00008455"/>
    </source>
</evidence>
<dbReference type="SMART" id="SM00645">
    <property type="entry name" value="Pept_C1"/>
    <property type="match status" value="1"/>
</dbReference>